<dbReference type="Pfam" id="PF00005">
    <property type="entry name" value="ABC_tran"/>
    <property type="match status" value="1"/>
</dbReference>
<evidence type="ECO:0000256" key="5">
    <source>
        <dbReference type="ARBA" id="ARBA00022840"/>
    </source>
</evidence>
<evidence type="ECO:0000256" key="1">
    <source>
        <dbReference type="ARBA" id="ARBA00004417"/>
    </source>
</evidence>
<gene>
    <name evidence="7" type="ORF">L0664_04995</name>
</gene>
<dbReference type="InterPro" id="IPR003439">
    <property type="entry name" value="ABC_transporter-like_ATP-bd"/>
</dbReference>
<keyword evidence="3" id="KW-0813">Transport</keyword>
<dbReference type="GO" id="GO:0005524">
    <property type="term" value="F:ATP binding"/>
    <property type="evidence" value="ECO:0007669"/>
    <property type="project" value="UniProtKB-KW"/>
</dbReference>
<protein>
    <submittedName>
        <fullName evidence="7">ATP-binding cassette domain-containing protein</fullName>
    </submittedName>
</protein>
<evidence type="ECO:0000259" key="6">
    <source>
        <dbReference type="PROSITE" id="PS50893"/>
    </source>
</evidence>
<name>A0ABS9CTZ2_9RHOB</name>
<proteinExistence type="inferred from homology"/>
<keyword evidence="5 7" id="KW-0067">ATP-binding</keyword>
<dbReference type="SUPFAM" id="SSF52540">
    <property type="entry name" value="P-loop containing nucleoside triphosphate hydrolases"/>
    <property type="match status" value="1"/>
</dbReference>
<dbReference type="EMBL" id="JAKGAQ010000001">
    <property type="protein sequence ID" value="MCF2870416.1"/>
    <property type="molecule type" value="Genomic_DNA"/>
</dbReference>
<dbReference type="PANTHER" id="PTHR43776:SF7">
    <property type="entry name" value="D,D-DIPEPTIDE TRANSPORT ATP-BINDING PROTEIN DDPF-RELATED"/>
    <property type="match status" value="1"/>
</dbReference>
<dbReference type="InterPro" id="IPR017871">
    <property type="entry name" value="ABC_transporter-like_CS"/>
</dbReference>
<evidence type="ECO:0000313" key="7">
    <source>
        <dbReference type="EMBL" id="MCF2870416.1"/>
    </source>
</evidence>
<dbReference type="RefSeq" id="WP_235224517.1">
    <property type="nucleotide sequence ID" value="NZ_JAKGAQ010000001.1"/>
</dbReference>
<accession>A0ABS9CTZ2</accession>
<evidence type="ECO:0000256" key="4">
    <source>
        <dbReference type="ARBA" id="ARBA00022741"/>
    </source>
</evidence>
<dbReference type="CDD" id="cd03257">
    <property type="entry name" value="ABC_NikE_OppD_transporters"/>
    <property type="match status" value="1"/>
</dbReference>
<dbReference type="Gene3D" id="3.40.50.300">
    <property type="entry name" value="P-loop containing nucleotide triphosphate hydrolases"/>
    <property type="match status" value="1"/>
</dbReference>
<dbReference type="PANTHER" id="PTHR43776">
    <property type="entry name" value="TRANSPORT ATP-BINDING PROTEIN"/>
    <property type="match status" value="1"/>
</dbReference>
<comment type="similarity">
    <text evidence="2">Belongs to the ABC transporter superfamily.</text>
</comment>
<comment type="subcellular location">
    <subcellularLocation>
        <location evidence="1">Cell inner membrane</location>
        <topology evidence="1">Peripheral membrane protein</topology>
    </subcellularLocation>
</comment>
<dbReference type="InterPro" id="IPR027417">
    <property type="entry name" value="P-loop_NTPase"/>
</dbReference>
<dbReference type="InterPro" id="IPR050319">
    <property type="entry name" value="ABC_transp_ATP-bind"/>
</dbReference>
<dbReference type="Proteomes" id="UP001200557">
    <property type="component" value="Unassembled WGS sequence"/>
</dbReference>
<feature type="domain" description="ABC transporter" evidence="6">
    <location>
        <begin position="14"/>
        <end position="265"/>
    </location>
</feature>
<dbReference type="InterPro" id="IPR013563">
    <property type="entry name" value="Oligopep_ABC_C"/>
</dbReference>
<dbReference type="InterPro" id="IPR003593">
    <property type="entry name" value="AAA+_ATPase"/>
</dbReference>
<comment type="caution">
    <text evidence="7">The sequence shown here is derived from an EMBL/GenBank/DDBJ whole genome shotgun (WGS) entry which is preliminary data.</text>
</comment>
<keyword evidence="8" id="KW-1185">Reference proteome</keyword>
<sequence>MTKPEGSETSHPLVELRDLVKYFPIHGGLLGRQVGAVKAVDGVSFEVNAGETLSLVGESGCGKSTVGRCVARLLDLTSGELRLDGERIDGLPQSNLKPFRKRLNIVFQDPFSSLNPRMNVEALISEPLRSHGIVPGRAERRARVAQLLDTVGLSADIMDRMPHQFSGGQRQRICIARALSSEPDFIVCDEAVSALDVSVQAQIINLLMRLQADLGLAILFISHDLAVVEHLSDRVAVMYLGRIMEIADRDQLFAAPAHPYTKALLSAVPLPDPSVRQKRVILKGEVPSPIDPPSGCPFRTRCPIANDICAQIRPELVEHTPGQSVACHFPG</sequence>
<keyword evidence="4" id="KW-0547">Nucleotide-binding</keyword>
<dbReference type="PROSITE" id="PS50893">
    <property type="entry name" value="ABC_TRANSPORTER_2"/>
    <property type="match status" value="1"/>
</dbReference>
<dbReference type="SMART" id="SM00382">
    <property type="entry name" value="AAA"/>
    <property type="match status" value="1"/>
</dbReference>
<evidence type="ECO:0000313" key="8">
    <source>
        <dbReference type="Proteomes" id="UP001200557"/>
    </source>
</evidence>
<evidence type="ECO:0000256" key="2">
    <source>
        <dbReference type="ARBA" id="ARBA00005417"/>
    </source>
</evidence>
<dbReference type="Pfam" id="PF08352">
    <property type="entry name" value="oligo_HPY"/>
    <property type="match status" value="1"/>
</dbReference>
<organism evidence="7 8">
    <name type="scientific">Octadecabacter dasysiphoniae</name>
    <dbReference type="NCBI Taxonomy" id="2909341"/>
    <lineage>
        <taxon>Bacteria</taxon>
        <taxon>Pseudomonadati</taxon>
        <taxon>Pseudomonadota</taxon>
        <taxon>Alphaproteobacteria</taxon>
        <taxon>Rhodobacterales</taxon>
        <taxon>Roseobacteraceae</taxon>
        <taxon>Octadecabacter</taxon>
    </lineage>
</organism>
<dbReference type="PROSITE" id="PS00211">
    <property type="entry name" value="ABC_TRANSPORTER_1"/>
    <property type="match status" value="1"/>
</dbReference>
<dbReference type="NCBIfam" id="TIGR01727">
    <property type="entry name" value="oligo_HPY"/>
    <property type="match status" value="1"/>
</dbReference>
<evidence type="ECO:0000256" key="3">
    <source>
        <dbReference type="ARBA" id="ARBA00022448"/>
    </source>
</evidence>
<reference evidence="7 8" key="1">
    <citation type="submission" date="2022-01" db="EMBL/GenBank/DDBJ databases">
        <title>Octadecabacter sp. nov., isolated from a marine alga.</title>
        <authorList>
            <person name="Jin M.S."/>
            <person name="Kim H.M."/>
            <person name="Han D.M."/>
            <person name="Jung J.J."/>
            <person name="Jeon C.O."/>
        </authorList>
    </citation>
    <scope>NUCLEOTIDE SEQUENCE [LARGE SCALE GENOMIC DNA]</scope>
    <source>
        <strain evidence="7 8">G9-8</strain>
    </source>
</reference>